<keyword evidence="1" id="KW-0694">RNA-binding</keyword>
<keyword evidence="5" id="KW-1185">Reference proteome</keyword>
<protein>
    <submittedName>
        <fullName evidence="4">RNA recognition motif-containing protein</fullName>
    </submittedName>
</protein>
<evidence type="ECO:0000259" key="3">
    <source>
        <dbReference type="PROSITE" id="PS50102"/>
    </source>
</evidence>
<feature type="domain" description="RRM" evidence="3">
    <location>
        <begin position="228"/>
        <end position="314"/>
    </location>
</feature>
<dbReference type="SMART" id="SM00360">
    <property type="entry name" value="RRM"/>
    <property type="match status" value="1"/>
</dbReference>
<dbReference type="VEuPathDB" id="ToxoDB:cyc_00076"/>
<reference evidence="4 5" key="1">
    <citation type="journal article" date="2016" name="BMC Genomics">
        <title>Comparative genomics reveals Cyclospora cayetanensis possesses coccidia-like metabolism and invasion components but unique surface antigens.</title>
        <authorList>
            <person name="Liu S."/>
            <person name="Wang L."/>
            <person name="Zheng H."/>
            <person name="Xu Z."/>
            <person name="Roellig D.M."/>
            <person name="Li N."/>
            <person name="Frace M.A."/>
            <person name="Tang K."/>
            <person name="Arrowood M.J."/>
            <person name="Moss D.M."/>
            <person name="Zhang L."/>
            <person name="Feng Y."/>
            <person name="Xiao L."/>
        </authorList>
    </citation>
    <scope>NUCLEOTIDE SEQUENCE [LARGE SCALE GENOMIC DNA]</scope>
    <source>
        <strain evidence="4 5">CHN_HEN01</strain>
    </source>
</reference>
<feature type="compositionally biased region" description="Low complexity" evidence="2">
    <location>
        <begin position="31"/>
        <end position="42"/>
    </location>
</feature>
<dbReference type="PROSITE" id="PS50102">
    <property type="entry name" value="RRM"/>
    <property type="match status" value="1"/>
</dbReference>
<dbReference type="AlphaFoldDB" id="A0A1D3D2K0"/>
<gene>
    <name evidence="4" type="ORF">cyc_00076</name>
</gene>
<dbReference type="SUPFAM" id="SSF54928">
    <property type="entry name" value="RNA-binding domain, RBD"/>
    <property type="match status" value="1"/>
</dbReference>
<proteinExistence type="predicted"/>
<dbReference type="PANTHER" id="PTHR15608:SF0">
    <property type="entry name" value="HIV TAT-SPECIFIC FACTOR 1"/>
    <property type="match status" value="1"/>
</dbReference>
<dbReference type="GO" id="GO:0005686">
    <property type="term" value="C:U2 snRNP"/>
    <property type="evidence" value="ECO:0007669"/>
    <property type="project" value="TreeGrafter"/>
</dbReference>
<dbReference type="FunCoup" id="A0A1D3D2K0">
    <property type="interactions" value="4"/>
</dbReference>
<dbReference type="PANTHER" id="PTHR15608">
    <property type="entry name" value="SPLICING FACTOR U2AF-ASSOCIATED PROTEIN 2"/>
    <property type="match status" value="1"/>
</dbReference>
<dbReference type="Proteomes" id="UP000095192">
    <property type="component" value="Unassembled WGS sequence"/>
</dbReference>
<dbReference type="Gene3D" id="3.30.70.330">
    <property type="match status" value="2"/>
</dbReference>
<evidence type="ECO:0000313" key="5">
    <source>
        <dbReference type="Proteomes" id="UP000095192"/>
    </source>
</evidence>
<dbReference type="InParanoid" id="A0A1D3D2K0"/>
<dbReference type="GO" id="GO:0005684">
    <property type="term" value="C:U2-type spliceosomal complex"/>
    <property type="evidence" value="ECO:0007669"/>
    <property type="project" value="TreeGrafter"/>
</dbReference>
<comment type="caution">
    <text evidence="4">The sequence shown here is derived from an EMBL/GenBank/DDBJ whole genome shotgun (WGS) entry which is preliminary data.</text>
</comment>
<evidence type="ECO:0000256" key="1">
    <source>
        <dbReference type="PROSITE-ProRule" id="PRU00176"/>
    </source>
</evidence>
<name>A0A1D3D2K0_9EIME</name>
<dbReference type="InterPro" id="IPR000504">
    <property type="entry name" value="RRM_dom"/>
</dbReference>
<evidence type="ECO:0000313" key="4">
    <source>
        <dbReference type="EMBL" id="OEH77674.1"/>
    </source>
</evidence>
<accession>A0A1D3D2K0</accession>
<dbReference type="GO" id="GO:0003723">
    <property type="term" value="F:RNA binding"/>
    <property type="evidence" value="ECO:0007669"/>
    <property type="project" value="UniProtKB-UniRule"/>
</dbReference>
<dbReference type="InterPro" id="IPR012677">
    <property type="entry name" value="Nucleotide-bd_a/b_plait_sf"/>
</dbReference>
<sequence>MKVDSEARETHRWKPPSPERASQQQKRKPNGGALAAASPGDASAGAEGGVVGPLSLSALRVYFAWNLIDGLTYVLRLGASEWTPICDYPDYDFLVATAADGSGGGVGGDGRSSLQDETLVLAAVAAAVKGSCSAGKGQKTPAASGEGVAAGDARGDASLGGFPPSARREKEALAGGVAAAENSQQALSPEELEALRKKLENAEKRRAYRDRRKRKRDEGLFVQPKKNPNIYVSGLPLTYTEKDVADLFKKAGVFKVDPETLQPKIRLYTDEAGLFKGDCLISFAHEASVETAIRYFDQYAVDEAHTIQARLTRLLHAQQCTRRKESSGAVGGGVCRLLRVSLADFSKKQEQKTEASSQQTARVSLVQQAALRRRRKRILAARQEQARLLSWDTEAADGRSRRNIVVLRPMYSLQEAEEHEEGAEFYEDLRLEILEEIAKVRHPDKITVIPRHPQGVVCVKFKQTEDAEAVIEKMRGRVFDGRVVEAFFFDGTTDFRASCLPSQHKQEAPAVRGDATAAVGEGAAEAIGASGKVGGGRSPLAAADAVEEENLEKFGSLQKRLCLPTLSLPNDCLLYLCRSLLLIPPLGASHTQRLPPCALLQEWVEEQSSDEEFSVQTEE</sequence>
<evidence type="ECO:0000256" key="2">
    <source>
        <dbReference type="SAM" id="MobiDB-lite"/>
    </source>
</evidence>
<dbReference type="InterPro" id="IPR035979">
    <property type="entry name" value="RBD_domain_sf"/>
</dbReference>
<organism evidence="4 5">
    <name type="scientific">Cyclospora cayetanensis</name>
    <dbReference type="NCBI Taxonomy" id="88456"/>
    <lineage>
        <taxon>Eukaryota</taxon>
        <taxon>Sar</taxon>
        <taxon>Alveolata</taxon>
        <taxon>Apicomplexa</taxon>
        <taxon>Conoidasida</taxon>
        <taxon>Coccidia</taxon>
        <taxon>Eucoccidiorida</taxon>
        <taxon>Eimeriorina</taxon>
        <taxon>Eimeriidae</taxon>
        <taxon>Cyclospora</taxon>
    </lineage>
</organism>
<feature type="region of interest" description="Disordered" evidence="2">
    <location>
        <begin position="1"/>
        <end position="42"/>
    </location>
</feature>
<feature type="region of interest" description="Disordered" evidence="2">
    <location>
        <begin position="133"/>
        <end position="166"/>
    </location>
</feature>
<feature type="compositionally biased region" description="Basic and acidic residues" evidence="2">
    <location>
        <begin position="1"/>
        <end position="12"/>
    </location>
</feature>
<dbReference type="EMBL" id="JROU02001013">
    <property type="protein sequence ID" value="OEH77674.1"/>
    <property type="molecule type" value="Genomic_DNA"/>
</dbReference>
<dbReference type="VEuPathDB" id="ToxoDB:LOC34617306"/>
<dbReference type="InterPro" id="IPR034393">
    <property type="entry name" value="TatSF1-like"/>
</dbReference>
<dbReference type="Pfam" id="PF00076">
    <property type="entry name" value="RRM_1"/>
    <property type="match status" value="1"/>
</dbReference>